<dbReference type="InterPro" id="IPR025345">
    <property type="entry name" value="DUF4249"/>
</dbReference>
<dbReference type="Proteomes" id="UP000645610">
    <property type="component" value="Unassembled WGS sequence"/>
</dbReference>
<sequence>MNIFRNASPRPRASLGLLLALLAGCTDPYMPDVITAPSSYLVVDGSINTAGVTTIRLSRTQAVASKSAVPVETRAVVYIEDEGGTRYALTETSVKGTYASAALTLNPARKYRLHLNTTGGKEYASDYVPAKLTPPIDAVTWNTDSNGLNILVSTHDAANATQYYRWETDETWEIRPPYTPDIEYFGGAIRNITVRYPTLCWGNERATRVLLTKTTSLTQDVVSGFRVQQLLPTSERLYTRYSILVQQHALTQEEYSYWELLRKNTESIGTLFDPQPARLTGNVHSLSSPTEVVLGFVSAHSITEKRIFIRNADLPSTWPVVSGYEACMPADTVFVPPPGVFPPPKPEEVLLAAFGQNSILIPITRARNSAGDVVGYTAKVRDCVDCRTRGTTVRPSFW</sequence>
<dbReference type="EMBL" id="JADQDP010000003">
    <property type="protein sequence ID" value="MBF9143064.1"/>
    <property type="molecule type" value="Genomic_DNA"/>
</dbReference>
<proteinExistence type="predicted"/>
<gene>
    <name evidence="1" type="ORF">I2I01_15560</name>
</gene>
<evidence type="ECO:0000313" key="1">
    <source>
        <dbReference type="EMBL" id="MBF9143064.1"/>
    </source>
</evidence>
<dbReference type="Pfam" id="PF14054">
    <property type="entry name" value="DUF4249"/>
    <property type="match status" value="1"/>
</dbReference>
<dbReference type="PROSITE" id="PS51257">
    <property type="entry name" value="PROKAR_LIPOPROTEIN"/>
    <property type="match status" value="1"/>
</dbReference>
<comment type="caution">
    <text evidence="1">The sequence shown here is derived from an EMBL/GenBank/DDBJ whole genome shotgun (WGS) entry which is preliminary data.</text>
</comment>
<evidence type="ECO:0000313" key="2">
    <source>
        <dbReference type="Proteomes" id="UP000645610"/>
    </source>
</evidence>
<accession>A0A931BFQ5</accession>
<name>A0A931BFQ5_9BACT</name>
<keyword evidence="2" id="KW-1185">Reference proteome</keyword>
<reference evidence="1 2" key="1">
    <citation type="submission" date="2020-11" db="EMBL/GenBank/DDBJ databases">
        <authorList>
            <person name="Kim M.K."/>
        </authorList>
    </citation>
    <scope>NUCLEOTIDE SEQUENCE [LARGE SCALE GENOMIC DNA]</scope>
    <source>
        <strain evidence="1 2">BT439</strain>
    </source>
</reference>
<dbReference type="RefSeq" id="WP_196287386.1">
    <property type="nucleotide sequence ID" value="NZ_JADQDP010000003.1"/>
</dbReference>
<dbReference type="AlphaFoldDB" id="A0A931BFQ5"/>
<organism evidence="1 2">
    <name type="scientific">Hymenobacter properus</name>
    <dbReference type="NCBI Taxonomy" id="2791026"/>
    <lineage>
        <taxon>Bacteria</taxon>
        <taxon>Pseudomonadati</taxon>
        <taxon>Bacteroidota</taxon>
        <taxon>Cytophagia</taxon>
        <taxon>Cytophagales</taxon>
        <taxon>Hymenobacteraceae</taxon>
        <taxon>Hymenobacter</taxon>
    </lineage>
</organism>
<protein>
    <submittedName>
        <fullName evidence="1">DUF4249 domain-containing protein</fullName>
    </submittedName>
</protein>